<dbReference type="SMART" id="SM00771">
    <property type="entry name" value="ZipA_C"/>
    <property type="match status" value="1"/>
</dbReference>
<evidence type="ECO:0000256" key="2">
    <source>
        <dbReference type="ARBA" id="ARBA00022519"/>
    </source>
</evidence>
<keyword evidence="3 8" id="KW-0132">Cell division</keyword>
<dbReference type="InterPro" id="IPR007449">
    <property type="entry name" value="ZipA_FtsZ-bd_C"/>
</dbReference>
<evidence type="ECO:0000259" key="11">
    <source>
        <dbReference type="SMART" id="SM00771"/>
    </source>
</evidence>
<dbReference type="GO" id="GO:0005886">
    <property type="term" value="C:plasma membrane"/>
    <property type="evidence" value="ECO:0007669"/>
    <property type="project" value="UniProtKB-SubCell"/>
</dbReference>
<dbReference type="HAMAP" id="MF_00509">
    <property type="entry name" value="ZipA"/>
    <property type="match status" value="1"/>
</dbReference>
<dbReference type="Gene3D" id="3.30.1400.10">
    <property type="entry name" value="ZipA, C-terminal FtsZ-binding domain"/>
    <property type="match status" value="1"/>
</dbReference>
<dbReference type="Pfam" id="PF04354">
    <property type="entry name" value="ZipA_C"/>
    <property type="match status" value="1"/>
</dbReference>
<evidence type="ECO:0000256" key="9">
    <source>
        <dbReference type="RuleBase" id="RU003612"/>
    </source>
</evidence>
<keyword evidence="5 8" id="KW-1133">Transmembrane helix</keyword>
<keyword evidence="2 8" id="KW-0997">Cell inner membrane</keyword>
<comment type="function">
    <text evidence="8 9">Essential cell division protein that stabilizes the FtsZ protofilaments by cross-linking them and that serves as a cytoplasmic membrane anchor for the Z ring. Also required for the recruitment to the septal ring of downstream cell division proteins.</text>
</comment>
<dbReference type="GO" id="GO:0000917">
    <property type="term" value="P:division septum assembly"/>
    <property type="evidence" value="ECO:0007669"/>
    <property type="project" value="TreeGrafter"/>
</dbReference>
<gene>
    <name evidence="8" type="primary">zipA</name>
    <name evidence="12" type="ORF">SAMN05421644_1478</name>
</gene>
<dbReference type="STRING" id="61595.SAMN05421644_1478"/>
<dbReference type="PANTHER" id="PTHR38685:SF1">
    <property type="entry name" value="CELL DIVISION PROTEIN ZIPA"/>
    <property type="match status" value="1"/>
</dbReference>
<evidence type="ECO:0000313" key="13">
    <source>
        <dbReference type="Proteomes" id="UP000198672"/>
    </source>
</evidence>
<keyword evidence="1 8" id="KW-1003">Cell membrane</keyword>
<feature type="domain" description="ZipA C-terminal FtsZ-binding" evidence="11">
    <location>
        <begin position="219"/>
        <end position="348"/>
    </location>
</feature>
<evidence type="ECO:0000256" key="1">
    <source>
        <dbReference type="ARBA" id="ARBA00022475"/>
    </source>
</evidence>
<keyword evidence="7 8" id="KW-0131">Cell cycle</keyword>
<keyword evidence="4 8" id="KW-0812">Transmembrane</keyword>
<dbReference type="InterPro" id="IPR011919">
    <property type="entry name" value="Cell_div_ZipA"/>
</dbReference>
<feature type="region of interest" description="Disordered" evidence="10">
    <location>
        <begin position="43"/>
        <end position="212"/>
    </location>
</feature>
<protein>
    <recommendedName>
        <fullName evidence="8 9">Cell division protein ZipA</fullName>
    </recommendedName>
</protein>
<dbReference type="GO" id="GO:0032153">
    <property type="term" value="C:cell division site"/>
    <property type="evidence" value="ECO:0007669"/>
    <property type="project" value="UniProtKB-UniRule"/>
</dbReference>
<dbReference type="GO" id="GO:0043093">
    <property type="term" value="P:FtsZ-dependent cytokinesis"/>
    <property type="evidence" value="ECO:0007669"/>
    <property type="project" value="UniProtKB-UniRule"/>
</dbReference>
<feature type="compositionally biased region" description="Acidic residues" evidence="10">
    <location>
        <begin position="107"/>
        <end position="121"/>
    </location>
</feature>
<evidence type="ECO:0000256" key="5">
    <source>
        <dbReference type="ARBA" id="ARBA00022989"/>
    </source>
</evidence>
<feature type="compositionally biased region" description="Basic and acidic residues" evidence="10">
    <location>
        <begin position="61"/>
        <end position="78"/>
    </location>
</feature>
<dbReference type="SUPFAM" id="SSF64383">
    <property type="entry name" value="Cell-division protein ZipA, C-terminal domain"/>
    <property type="match status" value="1"/>
</dbReference>
<evidence type="ECO:0000256" key="7">
    <source>
        <dbReference type="ARBA" id="ARBA00023306"/>
    </source>
</evidence>
<feature type="transmembrane region" description="Helical" evidence="8">
    <location>
        <begin position="6"/>
        <end position="24"/>
    </location>
</feature>
<sequence>MDASTIRLILIVVGVILIVALYLWERRREQHHAYHDDYADDDLFEDENADEPYGVRPTRHALPDDEPHQYDDVDRDAGRSAAPPAAKRPGLWQRLRGRGRTASVADGADEPAFDPDADADYDPAPPIRARAAFAQTSNPARPKTRRTSQPLADADAEHEAELEPVRPVKPIKSRSSDSALKPEPAPRLHPEPEPEPEPEPSPPPASSNGAKRREVTVPDPLLIQFSVSARRYPFKGPEILDVASGCGLHPGEMDIFHCFDTFDDEIRVYFSMANMVKPGRFPFKAMDSFSTPGLVLFAQLEGDPEDMTILDEMLATARKLALSLNGDVLDSTRRPLTVKKEEELRQAVVENERRWRRIPRQ</sequence>
<dbReference type="InterPro" id="IPR036765">
    <property type="entry name" value="ZipA_FtsZ-bd_C_sf"/>
</dbReference>
<name>A0A1H3IT65_ALLWA</name>
<evidence type="ECO:0000256" key="8">
    <source>
        <dbReference type="HAMAP-Rule" id="MF_00509"/>
    </source>
</evidence>
<evidence type="ECO:0000256" key="10">
    <source>
        <dbReference type="SAM" id="MobiDB-lite"/>
    </source>
</evidence>
<dbReference type="RefSeq" id="WP_245709367.1">
    <property type="nucleotide sequence ID" value="NZ_FNOW01000047.1"/>
</dbReference>
<keyword evidence="6 8" id="KW-0472">Membrane</keyword>
<accession>A0A1H3IT65</accession>
<evidence type="ECO:0000313" key="12">
    <source>
        <dbReference type="EMBL" id="SDY30469.1"/>
    </source>
</evidence>
<dbReference type="EMBL" id="FNOW01000047">
    <property type="protein sequence ID" value="SDY30469.1"/>
    <property type="molecule type" value="Genomic_DNA"/>
</dbReference>
<dbReference type="AlphaFoldDB" id="A0A1H3IT65"/>
<dbReference type="Proteomes" id="UP000198672">
    <property type="component" value="Unassembled WGS sequence"/>
</dbReference>
<evidence type="ECO:0000256" key="6">
    <source>
        <dbReference type="ARBA" id="ARBA00023136"/>
    </source>
</evidence>
<reference evidence="13" key="1">
    <citation type="submission" date="2016-10" db="EMBL/GenBank/DDBJ databases">
        <authorList>
            <person name="Varghese N."/>
            <person name="Submissions S."/>
        </authorList>
    </citation>
    <scope>NUCLEOTIDE SEQUENCE [LARGE SCALE GENOMIC DNA]</scope>
    <source>
        <strain evidence="13">DSM 173</strain>
    </source>
</reference>
<comment type="similarity">
    <text evidence="8 9">Belongs to the ZipA family.</text>
</comment>
<keyword evidence="13" id="KW-1185">Reference proteome</keyword>
<feature type="compositionally biased region" description="Basic and acidic residues" evidence="10">
    <location>
        <begin position="155"/>
        <end position="166"/>
    </location>
</feature>
<evidence type="ECO:0000256" key="3">
    <source>
        <dbReference type="ARBA" id="ARBA00022618"/>
    </source>
</evidence>
<proteinExistence type="inferred from homology"/>
<organism evidence="12 13">
    <name type="scientific">Allochromatium warmingii</name>
    <name type="common">Chromatium warmingii</name>
    <dbReference type="NCBI Taxonomy" id="61595"/>
    <lineage>
        <taxon>Bacteria</taxon>
        <taxon>Pseudomonadati</taxon>
        <taxon>Pseudomonadota</taxon>
        <taxon>Gammaproteobacteria</taxon>
        <taxon>Chromatiales</taxon>
        <taxon>Chromatiaceae</taxon>
        <taxon>Allochromatium</taxon>
    </lineage>
</organism>
<evidence type="ECO:0000256" key="4">
    <source>
        <dbReference type="ARBA" id="ARBA00022692"/>
    </source>
</evidence>
<dbReference type="PANTHER" id="PTHR38685">
    <property type="entry name" value="CELL DIVISION PROTEIN ZIPA"/>
    <property type="match status" value="1"/>
</dbReference>
<comment type="subcellular location">
    <subcellularLocation>
        <location evidence="8">Cell inner membrane</location>
        <topology evidence="8">Single-pass type I membrane protein</topology>
    </subcellularLocation>
    <text evidence="8">Localizes to the Z ring in an FtsZ-dependent manner.</text>
</comment>
<comment type="subunit">
    <text evidence="8">Interacts with FtsZ via their C-terminal domains.</text>
</comment>